<dbReference type="EMBL" id="CAUYUE010000016">
    <property type="protein sequence ID" value="CAK0787278.1"/>
    <property type="molecule type" value="Genomic_DNA"/>
</dbReference>
<evidence type="ECO:0000256" key="1">
    <source>
        <dbReference type="ARBA" id="ARBA00006484"/>
    </source>
</evidence>
<protein>
    <submittedName>
        <fullName evidence="4">Uncharacterized protein</fullName>
    </submittedName>
</protein>
<sequence>MADCQAAHGPIDVICANAGVGPCGMFLEEGLEHWELVNRINYLGVVYTLKAIMPDMVQRNSGRIIVTNSSGSFMGAAGISAYCASKHAVRGFMDSLRLELINTDIKVHMACPGFVNTSMIRNAQKKATETVRKLRKAFVPTMMTAEQVAKYTWREVNRGAYVVGSPDRGGNWLIGSSLSASSPRYFPVWLELLLAPLFVLLHLLIRRAVESSTSKVVAEIASTAKAGE</sequence>
<evidence type="ECO:0000256" key="2">
    <source>
        <dbReference type="ARBA" id="ARBA00023002"/>
    </source>
</evidence>
<dbReference type="InterPro" id="IPR002347">
    <property type="entry name" value="SDR_fam"/>
</dbReference>
<reference evidence="4 5" key="1">
    <citation type="submission" date="2023-10" db="EMBL/GenBank/DDBJ databases">
        <authorList>
            <person name="Maclean D."/>
            <person name="Macfadyen A."/>
        </authorList>
    </citation>
    <scope>NUCLEOTIDE SEQUENCE [LARGE SCALE GENOMIC DNA]</scope>
</reference>
<accession>A0AAV1IIW8</accession>
<proteinExistence type="inferred from homology"/>
<dbReference type="PROSITE" id="PS00061">
    <property type="entry name" value="ADH_SHORT"/>
    <property type="match status" value="1"/>
</dbReference>
<evidence type="ECO:0000256" key="3">
    <source>
        <dbReference type="RuleBase" id="RU000363"/>
    </source>
</evidence>
<keyword evidence="2" id="KW-0560">Oxidoreductase</keyword>
<gene>
    <name evidence="4" type="ORF">CVIRNUC_010496</name>
</gene>
<dbReference type="InterPro" id="IPR036291">
    <property type="entry name" value="NAD(P)-bd_dom_sf"/>
</dbReference>
<comment type="caution">
    <text evidence="4">The sequence shown here is derived from an EMBL/GenBank/DDBJ whole genome shotgun (WGS) entry which is preliminary data.</text>
</comment>
<dbReference type="AlphaFoldDB" id="A0AAV1IIW8"/>
<dbReference type="Proteomes" id="UP001314263">
    <property type="component" value="Unassembled WGS sequence"/>
</dbReference>
<dbReference type="PRINTS" id="PR00080">
    <property type="entry name" value="SDRFAMILY"/>
</dbReference>
<dbReference type="PANTHER" id="PTHR43391">
    <property type="entry name" value="RETINOL DEHYDROGENASE-RELATED"/>
    <property type="match status" value="1"/>
</dbReference>
<name>A0AAV1IIW8_9CHLO</name>
<evidence type="ECO:0000313" key="5">
    <source>
        <dbReference type="Proteomes" id="UP001314263"/>
    </source>
</evidence>
<dbReference type="Pfam" id="PF00106">
    <property type="entry name" value="adh_short"/>
    <property type="match status" value="1"/>
</dbReference>
<dbReference type="SUPFAM" id="SSF51735">
    <property type="entry name" value="NAD(P)-binding Rossmann-fold domains"/>
    <property type="match status" value="1"/>
</dbReference>
<dbReference type="Gene3D" id="3.40.50.720">
    <property type="entry name" value="NAD(P)-binding Rossmann-like Domain"/>
    <property type="match status" value="1"/>
</dbReference>
<organism evidence="4 5">
    <name type="scientific">Coccomyxa viridis</name>
    <dbReference type="NCBI Taxonomy" id="1274662"/>
    <lineage>
        <taxon>Eukaryota</taxon>
        <taxon>Viridiplantae</taxon>
        <taxon>Chlorophyta</taxon>
        <taxon>core chlorophytes</taxon>
        <taxon>Trebouxiophyceae</taxon>
        <taxon>Trebouxiophyceae incertae sedis</taxon>
        <taxon>Coccomyxaceae</taxon>
        <taxon>Coccomyxa</taxon>
    </lineage>
</organism>
<dbReference type="PRINTS" id="PR00081">
    <property type="entry name" value="GDHRDH"/>
</dbReference>
<dbReference type="PANTHER" id="PTHR43391:SF26">
    <property type="entry name" value="BLL7251 PROTEIN"/>
    <property type="match status" value="1"/>
</dbReference>
<dbReference type="InterPro" id="IPR020904">
    <property type="entry name" value="Sc_DH/Rdtase_CS"/>
</dbReference>
<dbReference type="GO" id="GO:0016491">
    <property type="term" value="F:oxidoreductase activity"/>
    <property type="evidence" value="ECO:0007669"/>
    <property type="project" value="UniProtKB-KW"/>
</dbReference>
<evidence type="ECO:0000313" key="4">
    <source>
        <dbReference type="EMBL" id="CAK0787278.1"/>
    </source>
</evidence>
<keyword evidence="5" id="KW-1185">Reference proteome</keyword>
<comment type="similarity">
    <text evidence="1 3">Belongs to the short-chain dehydrogenases/reductases (SDR) family.</text>
</comment>